<keyword evidence="1" id="KW-0732">Signal</keyword>
<evidence type="ECO:0000313" key="2">
    <source>
        <dbReference type="EMBL" id="SDL98634.1"/>
    </source>
</evidence>
<proteinExistence type="predicted"/>
<dbReference type="OrthoDB" id="743923at2"/>
<dbReference type="RefSeq" id="WP_074605505.1">
    <property type="nucleotide sequence ID" value="NZ_FNGY01000002.1"/>
</dbReference>
<protein>
    <submittedName>
        <fullName evidence="2">Uncharacterized protein</fullName>
    </submittedName>
</protein>
<feature type="signal peptide" evidence="1">
    <location>
        <begin position="1"/>
        <end position="18"/>
    </location>
</feature>
<gene>
    <name evidence="2" type="ORF">SAMN05421820_102668</name>
</gene>
<evidence type="ECO:0000313" key="3">
    <source>
        <dbReference type="Proteomes" id="UP000183200"/>
    </source>
</evidence>
<organism evidence="2 3">
    <name type="scientific">Pedobacter steynii</name>
    <dbReference type="NCBI Taxonomy" id="430522"/>
    <lineage>
        <taxon>Bacteria</taxon>
        <taxon>Pseudomonadati</taxon>
        <taxon>Bacteroidota</taxon>
        <taxon>Sphingobacteriia</taxon>
        <taxon>Sphingobacteriales</taxon>
        <taxon>Sphingobacteriaceae</taxon>
        <taxon>Pedobacter</taxon>
    </lineage>
</organism>
<reference evidence="3" key="1">
    <citation type="submission" date="2016-10" db="EMBL/GenBank/DDBJ databases">
        <authorList>
            <person name="Varghese N."/>
            <person name="Submissions S."/>
        </authorList>
    </citation>
    <scope>NUCLEOTIDE SEQUENCE [LARGE SCALE GENOMIC DNA]</scope>
    <source>
        <strain evidence="3">DSM 19110</strain>
    </source>
</reference>
<dbReference type="Proteomes" id="UP000183200">
    <property type="component" value="Unassembled WGS sequence"/>
</dbReference>
<keyword evidence="3" id="KW-1185">Reference proteome</keyword>
<feature type="chain" id="PRO_5010267086" evidence="1">
    <location>
        <begin position="19"/>
        <end position="482"/>
    </location>
</feature>
<dbReference type="AlphaFoldDB" id="A0A1G9PIU5"/>
<evidence type="ECO:0000256" key="1">
    <source>
        <dbReference type="SAM" id="SignalP"/>
    </source>
</evidence>
<dbReference type="EMBL" id="FNGY01000002">
    <property type="protein sequence ID" value="SDL98634.1"/>
    <property type="molecule type" value="Genomic_DNA"/>
</dbReference>
<name>A0A1G9PIU5_9SPHI</name>
<sequence>MKYLLLILTAFTSLHVLGQVKVSQGGNSPQFSPSKQPGFNSFSTDEADYFVVKRYENFERINTLIVSDKTGNIISSKEARVNMGLVNNTFDVKDLLVVGKTPMLFVENHNKADGKNTLSVRHIDKAGNVSASGPNIASIDFLKMSNAGEWYVSLTPDKKHVALIGKVAAEKNVPEVFKFFILDEQLKEINKGQFSFAGNPKPISISNFLASDKGDLYIVSEEFDKSYKFPMLYKYSADGQTSIIPVMVADPGLKNLSYTLRVNPAGNLIIAGYLQKKSSFSMGDVKSAGTWLFNSEKPSEVKTFNFEQAITNLTARNILFNGDTFYLVGEQYKSEKQPNTATGMARLNAPDVFDYFHEDIMVTGYGTDGIKKFEMPVSRRWKTTATDPQFMIASGIINGKLALVYNDLHGKYVDDRRNKDLLLPVALLITNDGLMEAPVHFAKELDVKLSSYVLSPQFFSAAQDKLIVLSLNSQAVKTITFQ</sequence>
<accession>A0A1G9PIU5</accession>